<sequence>MATVFWDSQEIILIDYLKMKKKKTITGEYYATLLDRLKEELRAKGPRLARKKVLFHHDNVPPHSCQIVRIRFPIGPSSTLFPRFGPVWLLPLPKSKEMAGRKFFSSNEKYDDVNGYFENLETSYFSEGMKNPNIAGPGNLGQEDKQQLDLGLQQEQMQKIWTKILTNIDLGLQNNKNKCRKLGTRRQATTRSWLTTRTNAENLDKNSNKY</sequence>
<evidence type="ECO:0000313" key="2">
    <source>
        <dbReference type="Proteomes" id="UP001235939"/>
    </source>
</evidence>
<dbReference type="Gene3D" id="3.30.420.10">
    <property type="entry name" value="Ribonuclease H-like superfamily/Ribonuclease H"/>
    <property type="match status" value="1"/>
</dbReference>
<organism evidence="1 2">
    <name type="scientific">Cordylochernes scorpioides</name>
    <dbReference type="NCBI Taxonomy" id="51811"/>
    <lineage>
        <taxon>Eukaryota</taxon>
        <taxon>Metazoa</taxon>
        <taxon>Ecdysozoa</taxon>
        <taxon>Arthropoda</taxon>
        <taxon>Chelicerata</taxon>
        <taxon>Arachnida</taxon>
        <taxon>Pseudoscorpiones</taxon>
        <taxon>Cheliferoidea</taxon>
        <taxon>Chernetidae</taxon>
        <taxon>Cordylochernes</taxon>
    </lineage>
</organism>
<dbReference type="PANTHER" id="PTHR46060">
    <property type="entry name" value="MARINER MOS1 TRANSPOSASE-LIKE PROTEIN"/>
    <property type="match status" value="1"/>
</dbReference>
<accession>A0ABY6K6H6</accession>
<dbReference type="InterPro" id="IPR036397">
    <property type="entry name" value="RNaseH_sf"/>
</dbReference>
<dbReference type="PANTHER" id="PTHR46060:SF1">
    <property type="entry name" value="MARINER MOS1 TRANSPOSASE-LIKE PROTEIN"/>
    <property type="match status" value="1"/>
</dbReference>
<name>A0ABY6K6H6_9ARAC</name>
<dbReference type="InterPro" id="IPR001888">
    <property type="entry name" value="Transposase_1"/>
</dbReference>
<dbReference type="Pfam" id="PF01359">
    <property type="entry name" value="Transposase_1"/>
    <property type="match status" value="1"/>
</dbReference>
<reference evidence="1 2" key="1">
    <citation type="submission" date="2022-01" db="EMBL/GenBank/DDBJ databases">
        <title>A chromosomal length assembly of Cordylochernes scorpioides.</title>
        <authorList>
            <person name="Zeh D."/>
            <person name="Zeh J."/>
        </authorList>
    </citation>
    <scope>NUCLEOTIDE SEQUENCE [LARGE SCALE GENOMIC DNA]</scope>
    <source>
        <strain evidence="1">IN4F17</strain>
        <tissue evidence="1">Whole Body</tissue>
    </source>
</reference>
<protein>
    <recommendedName>
        <fullName evidence="3">Mariner Mos1 transposase</fullName>
    </recommendedName>
</protein>
<dbReference type="InterPro" id="IPR052709">
    <property type="entry name" value="Transposase-MT_Hybrid"/>
</dbReference>
<dbReference type="EMBL" id="CP092865">
    <property type="protein sequence ID" value="UYV64383.1"/>
    <property type="molecule type" value="Genomic_DNA"/>
</dbReference>
<evidence type="ECO:0000313" key="1">
    <source>
        <dbReference type="EMBL" id="UYV64383.1"/>
    </source>
</evidence>
<dbReference type="Proteomes" id="UP001235939">
    <property type="component" value="Chromosome 03"/>
</dbReference>
<gene>
    <name evidence="1" type="ORF">LAZ67_3000483</name>
</gene>
<keyword evidence="2" id="KW-1185">Reference proteome</keyword>
<proteinExistence type="predicted"/>
<evidence type="ECO:0008006" key="3">
    <source>
        <dbReference type="Google" id="ProtNLM"/>
    </source>
</evidence>